<name>A0A0G4JP93_9GAMM</name>
<proteinExistence type="inferred from homology"/>
<feature type="signal peptide" evidence="5">
    <location>
        <begin position="1"/>
        <end position="25"/>
    </location>
</feature>
<evidence type="ECO:0000256" key="3">
    <source>
        <dbReference type="ARBA" id="ARBA00022729"/>
    </source>
</evidence>
<dbReference type="GO" id="GO:0043709">
    <property type="term" value="P:cell adhesion involved in single-species biofilm formation"/>
    <property type="evidence" value="ECO:0007669"/>
    <property type="project" value="TreeGrafter"/>
</dbReference>
<accession>A0A0G4JP93</accession>
<dbReference type="InterPro" id="IPR008966">
    <property type="entry name" value="Adhesion_dom_sf"/>
</dbReference>
<feature type="chain" id="PRO_5005194108" evidence="5">
    <location>
        <begin position="26"/>
        <end position="181"/>
    </location>
</feature>
<keyword evidence="4" id="KW-0281">Fimbrium</keyword>
<evidence type="ECO:0000256" key="2">
    <source>
        <dbReference type="ARBA" id="ARBA00006671"/>
    </source>
</evidence>
<reference evidence="7" key="1">
    <citation type="submission" date="2015-01" db="EMBL/GenBank/DDBJ databases">
        <authorList>
            <person name="Paterson Steve"/>
        </authorList>
    </citation>
    <scope>NUCLEOTIDE SEQUENCE [LARGE SCALE GENOMIC DNA]</scope>
    <source>
        <strain evidence="7">OBR1</strain>
    </source>
</reference>
<gene>
    <name evidence="6" type="ORF">BN1221_00156c</name>
</gene>
<dbReference type="AlphaFoldDB" id="A0A0G4JP93"/>
<organism evidence="6 7">
    <name type="scientific">Brenneria goodwinii</name>
    <dbReference type="NCBI Taxonomy" id="1109412"/>
    <lineage>
        <taxon>Bacteria</taxon>
        <taxon>Pseudomonadati</taxon>
        <taxon>Pseudomonadota</taxon>
        <taxon>Gammaproteobacteria</taxon>
        <taxon>Enterobacterales</taxon>
        <taxon>Pectobacteriaceae</taxon>
        <taxon>Brenneria</taxon>
    </lineage>
</organism>
<evidence type="ECO:0000313" key="7">
    <source>
        <dbReference type="Proteomes" id="UP000044377"/>
    </source>
</evidence>
<evidence type="ECO:0000256" key="4">
    <source>
        <dbReference type="ARBA" id="ARBA00023263"/>
    </source>
</evidence>
<dbReference type="InterPro" id="IPR036937">
    <property type="entry name" value="Adhesion_dom_fimbrial_sf"/>
</dbReference>
<protein>
    <submittedName>
        <fullName evidence="6">PapA</fullName>
    </submittedName>
</protein>
<keyword evidence="7" id="KW-1185">Reference proteome</keyword>
<dbReference type="OrthoDB" id="6986861at2"/>
<dbReference type="GO" id="GO:0009289">
    <property type="term" value="C:pilus"/>
    <property type="evidence" value="ECO:0007669"/>
    <property type="project" value="UniProtKB-SubCell"/>
</dbReference>
<dbReference type="PANTHER" id="PTHR33420">
    <property type="entry name" value="FIMBRIAL SUBUNIT ELFA-RELATED"/>
    <property type="match status" value="1"/>
</dbReference>
<dbReference type="Proteomes" id="UP000044377">
    <property type="component" value="Unassembled WGS sequence"/>
</dbReference>
<evidence type="ECO:0000256" key="1">
    <source>
        <dbReference type="ARBA" id="ARBA00004561"/>
    </source>
</evidence>
<keyword evidence="3 5" id="KW-0732">Signal</keyword>
<dbReference type="EMBL" id="CGIG01000001">
    <property type="protein sequence ID" value="CPR13752.1"/>
    <property type="molecule type" value="Genomic_DNA"/>
</dbReference>
<dbReference type="PANTHER" id="PTHR33420:SF3">
    <property type="entry name" value="FIMBRIAL SUBUNIT ELFA"/>
    <property type="match status" value="1"/>
</dbReference>
<dbReference type="RefSeq" id="WP_048635686.1">
    <property type="nucleotide sequence ID" value="NZ_CGIG01000001.1"/>
</dbReference>
<comment type="similarity">
    <text evidence="2">Belongs to the fimbrial protein family.</text>
</comment>
<comment type="subcellular location">
    <subcellularLocation>
        <location evidence="1">Fimbrium</location>
    </subcellularLocation>
</comment>
<dbReference type="SUPFAM" id="SSF49401">
    <property type="entry name" value="Bacterial adhesins"/>
    <property type="match status" value="1"/>
</dbReference>
<evidence type="ECO:0000256" key="5">
    <source>
        <dbReference type="SAM" id="SignalP"/>
    </source>
</evidence>
<dbReference type="STRING" id="1109412.BN1221_00156c"/>
<sequence>MRILFFSRIMISFLFFSLSFSDGFAWENEHGLVGFGGKIIETPCYLDADSVDQSIDMGKERIGDKSDVVIYQRTVEIKFRGCLLKTGNGSGLTRSTVNIIFQGMKSDRDSALWAVSGDADGVALKIMDRSYTIISEGEEGVIQQLADGDNTITLIVQLVSVMKTIKAGSWHALIGFKVSYY</sequence>
<dbReference type="Gene3D" id="2.60.40.1090">
    <property type="entry name" value="Fimbrial-type adhesion domain"/>
    <property type="match status" value="1"/>
</dbReference>
<evidence type="ECO:0000313" key="6">
    <source>
        <dbReference type="EMBL" id="CPR13752.1"/>
    </source>
</evidence>
<dbReference type="InterPro" id="IPR050263">
    <property type="entry name" value="Bact_Fimbrial_Adh_Pro"/>
</dbReference>